<protein>
    <submittedName>
        <fullName evidence="2">Uncharacterized protein</fullName>
    </submittedName>
</protein>
<proteinExistence type="predicted"/>
<sequence length="98" mass="10008">MKSGPNPNSSYGVGRNGTAGSATSWGLIAMRRCVGQAAASGRAVRGLALISQSSPATPGGFCMVTPVEGGMGRRTSGNGGFRTRSHEVPDTTQHDMNL</sequence>
<organism evidence="2 3">
    <name type="scientific">Streptomyces canarius</name>
    <dbReference type="NCBI Taxonomy" id="285453"/>
    <lineage>
        <taxon>Bacteria</taxon>
        <taxon>Bacillati</taxon>
        <taxon>Actinomycetota</taxon>
        <taxon>Actinomycetes</taxon>
        <taxon>Kitasatosporales</taxon>
        <taxon>Streptomycetaceae</taxon>
        <taxon>Streptomyces</taxon>
    </lineage>
</organism>
<accession>A0ABQ3D5B8</accession>
<feature type="compositionally biased region" description="Basic and acidic residues" evidence="1">
    <location>
        <begin position="84"/>
        <end position="98"/>
    </location>
</feature>
<dbReference type="EMBL" id="BMVN01000038">
    <property type="protein sequence ID" value="GHA57607.1"/>
    <property type="molecule type" value="Genomic_DNA"/>
</dbReference>
<evidence type="ECO:0000313" key="2">
    <source>
        <dbReference type="EMBL" id="GHA57607.1"/>
    </source>
</evidence>
<evidence type="ECO:0000256" key="1">
    <source>
        <dbReference type="SAM" id="MobiDB-lite"/>
    </source>
</evidence>
<name>A0ABQ3D5B8_9ACTN</name>
<reference evidence="3" key="1">
    <citation type="journal article" date="2019" name="Int. J. Syst. Evol. Microbiol.">
        <title>The Global Catalogue of Microorganisms (GCM) 10K type strain sequencing project: providing services to taxonomists for standard genome sequencing and annotation.</title>
        <authorList>
            <consortium name="The Broad Institute Genomics Platform"/>
            <consortium name="The Broad Institute Genome Sequencing Center for Infectious Disease"/>
            <person name="Wu L."/>
            <person name="Ma J."/>
        </authorList>
    </citation>
    <scope>NUCLEOTIDE SEQUENCE [LARGE SCALE GENOMIC DNA]</scope>
    <source>
        <strain evidence="3">JCM 4733</strain>
    </source>
</reference>
<dbReference type="Proteomes" id="UP000653644">
    <property type="component" value="Unassembled WGS sequence"/>
</dbReference>
<gene>
    <name evidence="2" type="ORF">GCM10010345_72590</name>
</gene>
<feature type="region of interest" description="Disordered" evidence="1">
    <location>
        <begin position="58"/>
        <end position="98"/>
    </location>
</feature>
<feature type="compositionally biased region" description="Gly residues" evidence="1">
    <location>
        <begin position="69"/>
        <end position="80"/>
    </location>
</feature>
<keyword evidence="3" id="KW-1185">Reference proteome</keyword>
<comment type="caution">
    <text evidence="2">The sequence shown here is derived from an EMBL/GenBank/DDBJ whole genome shotgun (WGS) entry which is preliminary data.</text>
</comment>
<evidence type="ECO:0000313" key="3">
    <source>
        <dbReference type="Proteomes" id="UP000653644"/>
    </source>
</evidence>